<dbReference type="SUPFAM" id="SSF46785">
    <property type="entry name" value="Winged helix' DNA-binding domain"/>
    <property type="match status" value="1"/>
</dbReference>
<evidence type="ECO:0000256" key="5">
    <source>
        <dbReference type="ARBA" id="ARBA00023163"/>
    </source>
</evidence>
<dbReference type="InterPro" id="IPR036388">
    <property type="entry name" value="WH-like_DNA-bd_sf"/>
</dbReference>
<proteinExistence type="inferred from homology"/>
<evidence type="ECO:0000256" key="1">
    <source>
        <dbReference type="ARBA" id="ARBA00005384"/>
    </source>
</evidence>
<dbReference type="RefSeq" id="WP_087207039.1">
    <property type="nucleotide sequence ID" value="NZ_CP021431.1"/>
</dbReference>
<evidence type="ECO:0000256" key="2">
    <source>
        <dbReference type="ARBA" id="ARBA00022898"/>
    </source>
</evidence>
<dbReference type="GO" id="GO:0030170">
    <property type="term" value="F:pyridoxal phosphate binding"/>
    <property type="evidence" value="ECO:0007669"/>
    <property type="project" value="InterPro"/>
</dbReference>
<dbReference type="STRING" id="1122181.GCA_000382265_00365"/>
<dbReference type="InterPro" id="IPR015424">
    <property type="entry name" value="PyrdxlP-dep_Trfase"/>
</dbReference>
<dbReference type="CDD" id="cd00609">
    <property type="entry name" value="AAT_like"/>
    <property type="match status" value="1"/>
</dbReference>
<name>A0A1Y0EAX5_9RHOB</name>
<evidence type="ECO:0000313" key="8">
    <source>
        <dbReference type="Proteomes" id="UP000195273"/>
    </source>
</evidence>
<dbReference type="GO" id="GO:0003700">
    <property type="term" value="F:DNA-binding transcription factor activity"/>
    <property type="evidence" value="ECO:0007669"/>
    <property type="project" value="InterPro"/>
</dbReference>
<protein>
    <submittedName>
        <fullName evidence="7">2-aminoadipate transaminase</fullName>
        <ecNumber evidence="7">2.6.1.39</ecNumber>
    </submittedName>
</protein>
<dbReference type="OrthoDB" id="9804020at2"/>
<reference evidence="7 8" key="1">
    <citation type="submission" date="2017-05" db="EMBL/GenBank/DDBJ databases">
        <title>Genome Sequence of Loktanella vestfoldensis Strain SMR4r Isolated from a Culture of the Diatom Skeletonema marinoi.</title>
        <authorList>
            <person name="Topel M."/>
            <person name="Pinder M.I.M."/>
            <person name="Johansson O.N."/>
            <person name="Kourtchenko O."/>
            <person name="Godhe A."/>
            <person name="Clarke A.K."/>
        </authorList>
    </citation>
    <scope>NUCLEOTIDE SEQUENCE [LARGE SCALE GENOMIC DNA]</scope>
    <source>
        <strain evidence="7 8">SMR4r</strain>
    </source>
</reference>
<keyword evidence="7" id="KW-0032">Aminotransferase</keyword>
<dbReference type="Gene3D" id="1.10.10.10">
    <property type="entry name" value="Winged helix-like DNA-binding domain superfamily/Winged helix DNA-binding domain"/>
    <property type="match status" value="1"/>
</dbReference>
<sequence>MIVSDTIFTTALGAAGKSKFKALAQAIRAAIISGQLAPETKLPPVRDLAYQIGVTPGTVARAYQLLIEEGRLVAMVGRGTFVAAAPRSPAAPSPATLAADDRMAQAAEVAHLLSPKMPDMGQGQMIRDALHHLAETMPTEQLLRYPDRQTDLAARLAVAGYLDADRIGAFTVEDIVTAHGGQSAVVMILQTILHGARPVVAVDALSYGGFRYAAAMCRADVVGVPWDADGPDPAAFEALVKAQGVQVFCTASEVCNPTVRHTTPARRTQIAQIAQRYNVHVLDDDCYRLMRTAHIGPSYRALLPDLGWHVVSPAKSISAALRIGFALAPQGWTSALVRTATFNSFGVTRLMTDLYAHLLAQPGIDAVLDGVRDRIAQDIRAAVNVLGMYRLNWSEDVPFLWLELPMGWRSGEFLQAADAAGVLIKSADDFALRDGRSVHAVRIAVNGLVPHDSFVSALYVLRDLLAQPPQRISV</sequence>
<dbReference type="InterPro" id="IPR004839">
    <property type="entry name" value="Aminotransferase_I/II_large"/>
</dbReference>
<dbReference type="InterPro" id="IPR015421">
    <property type="entry name" value="PyrdxlP-dep_Trfase_major"/>
</dbReference>
<dbReference type="PROSITE" id="PS50949">
    <property type="entry name" value="HTH_GNTR"/>
    <property type="match status" value="1"/>
</dbReference>
<evidence type="ECO:0000259" key="6">
    <source>
        <dbReference type="PROSITE" id="PS50949"/>
    </source>
</evidence>
<organism evidence="7 8">
    <name type="scientific">Yoonia vestfoldensis</name>
    <dbReference type="NCBI Taxonomy" id="245188"/>
    <lineage>
        <taxon>Bacteria</taxon>
        <taxon>Pseudomonadati</taxon>
        <taxon>Pseudomonadota</taxon>
        <taxon>Alphaproteobacteria</taxon>
        <taxon>Rhodobacterales</taxon>
        <taxon>Paracoccaceae</taxon>
        <taxon>Yoonia</taxon>
    </lineage>
</organism>
<dbReference type="PANTHER" id="PTHR46577">
    <property type="entry name" value="HTH-TYPE TRANSCRIPTIONAL REGULATORY PROTEIN GABR"/>
    <property type="match status" value="1"/>
</dbReference>
<dbReference type="Pfam" id="PF00155">
    <property type="entry name" value="Aminotran_1_2"/>
    <property type="match status" value="1"/>
</dbReference>
<dbReference type="PANTHER" id="PTHR46577:SF1">
    <property type="entry name" value="HTH-TYPE TRANSCRIPTIONAL REGULATORY PROTEIN GABR"/>
    <property type="match status" value="1"/>
</dbReference>
<feature type="domain" description="HTH gntR-type" evidence="6">
    <location>
        <begin position="17"/>
        <end position="85"/>
    </location>
</feature>
<accession>A0A1Y0EAX5</accession>
<keyword evidence="3" id="KW-0805">Transcription regulation</keyword>
<gene>
    <name evidence="7" type="primary">lysN</name>
    <name evidence="7" type="ORF">LOKVESSMR4R_01449</name>
</gene>
<dbReference type="Proteomes" id="UP000195273">
    <property type="component" value="Chromosome"/>
</dbReference>
<comment type="similarity">
    <text evidence="1">In the C-terminal section; belongs to the class-I pyridoxal-phosphate-dependent aminotransferase family.</text>
</comment>
<keyword evidence="4" id="KW-0238">DNA-binding</keyword>
<dbReference type="GO" id="GO:0003677">
    <property type="term" value="F:DNA binding"/>
    <property type="evidence" value="ECO:0007669"/>
    <property type="project" value="UniProtKB-KW"/>
</dbReference>
<dbReference type="InterPro" id="IPR000524">
    <property type="entry name" value="Tscrpt_reg_HTH_GntR"/>
</dbReference>
<evidence type="ECO:0000313" key="7">
    <source>
        <dbReference type="EMBL" id="ARU00766.1"/>
    </source>
</evidence>
<dbReference type="Pfam" id="PF00392">
    <property type="entry name" value="GntR"/>
    <property type="match status" value="1"/>
</dbReference>
<dbReference type="CDD" id="cd07377">
    <property type="entry name" value="WHTH_GntR"/>
    <property type="match status" value="1"/>
</dbReference>
<keyword evidence="5" id="KW-0804">Transcription</keyword>
<dbReference type="Gene3D" id="3.40.640.10">
    <property type="entry name" value="Type I PLP-dependent aspartate aminotransferase-like (Major domain)"/>
    <property type="match status" value="1"/>
</dbReference>
<keyword evidence="2" id="KW-0663">Pyridoxal phosphate</keyword>
<dbReference type="InterPro" id="IPR036390">
    <property type="entry name" value="WH_DNA-bd_sf"/>
</dbReference>
<dbReference type="SUPFAM" id="SSF53383">
    <property type="entry name" value="PLP-dependent transferases"/>
    <property type="match status" value="1"/>
</dbReference>
<keyword evidence="8" id="KW-1185">Reference proteome</keyword>
<dbReference type="InterPro" id="IPR051446">
    <property type="entry name" value="HTH_trans_reg/aminotransferase"/>
</dbReference>
<evidence type="ECO:0000256" key="4">
    <source>
        <dbReference type="ARBA" id="ARBA00023125"/>
    </source>
</evidence>
<dbReference type="GO" id="GO:0047536">
    <property type="term" value="F:2-aminoadipate transaminase activity"/>
    <property type="evidence" value="ECO:0007669"/>
    <property type="project" value="UniProtKB-EC"/>
</dbReference>
<dbReference type="KEGG" id="lvs:LOKVESSMR4R_01449"/>
<dbReference type="SMART" id="SM00345">
    <property type="entry name" value="HTH_GNTR"/>
    <property type="match status" value="1"/>
</dbReference>
<dbReference type="EMBL" id="CP021431">
    <property type="protein sequence ID" value="ARU00766.1"/>
    <property type="molecule type" value="Genomic_DNA"/>
</dbReference>
<keyword evidence="7" id="KW-0808">Transferase</keyword>
<evidence type="ECO:0000256" key="3">
    <source>
        <dbReference type="ARBA" id="ARBA00023015"/>
    </source>
</evidence>
<dbReference type="AlphaFoldDB" id="A0A1Y0EAX5"/>
<dbReference type="EC" id="2.6.1.39" evidence="7"/>